<dbReference type="InterPro" id="IPR037138">
    <property type="entry name" value="His_deacetylse_dom_sf"/>
</dbReference>
<dbReference type="Proteomes" id="UP000195321">
    <property type="component" value="Unassembled WGS sequence"/>
</dbReference>
<dbReference type="CDD" id="cd09994">
    <property type="entry name" value="HDAC_AcuC_like"/>
    <property type="match status" value="1"/>
</dbReference>
<dbReference type="Pfam" id="PF00850">
    <property type="entry name" value="Hist_deacetyl"/>
    <property type="match status" value="1"/>
</dbReference>
<dbReference type="AlphaFoldDB" id="A0A1Y3M722"/>
<dbReference type="GO" id="GO:0040029">
    <property type="term" value="P:epigenetic regulation of gene expression"/>
    <property type="evidence" value="ECO:0007669"/>
    <property type="project" value="TreeGrafter"/>
</dbReference>
<reference evidence="6 7" key="1">
    <citation type="submission" date="2017-02" db="EMBL/GenBank/DDBJ databases">
        <title>Bacillus pseudomycoides isolate FSL K6-0042.</title>
        <authorList>
            <person name="Kovac J."/>
        </authorList>
    </citation>
    <scope>NUCLEOTIDE SEQUENCE [LARGE SCALE GENOMIC DNA]</scope>
    <source>
        <strain evidence="6 7">FSL K6-0042</strain>
    </source>
</reference>
<evidence type="ECO:0000256" key="3">
    <source>
        <dbReference type="ARBA" id="ARBA00020218"/>
    </source>
</evidence>
<protein>
    <recommendedName>
        <fullName evidence="3">Acetoin utilization protein AcuC</fullName>
    </recommendedName>
</protein>
<dbReference type="PANTHER" id="PTHR10625:SF10">
    <property type="entry name" value="HISTONE DEACETYLASE HDAC1"/>
    <property type="match status" value="1"/>
</dbReference>
<keyword evidence="4" id="KW-0006">Acetoin catabolism</keyword>
<comment type="caution">
    <text evidence="6">The sequence shown here is derived from an EMBL/GenBank/DDBJ whole genome shotgun (WGS) entry which is preliminary data.</text>
</comment>
<dbReference type="PANTHER" id="PTHR10625">
    <property type="entry name" value="HISTONE DEACETYLASE HDAC1-RELATED"/>
    <property type="match status" value="1"/>
</dbReference>
<dbReference type="GO" id="GO:0045150">
    <property type="term" value="P:acetoin catabolic process"/>
    <property type="evidence" value="ECO:0007669"/>
    <property type="project" value="UniProtKB-UniPathway"/>
</dbReference>
<comment type="similarity">
    <text evidence="2">Belongs to the histone deacetylase family.</text>
</comment>
<comment type="pathway">
    <text evidence="1">Ketone degradation; acetoin degradation.</text>
</comment>
<evidence type="ECO:0000313" key="7">
    <source>
        <dbReference type="Proteomes" id="UP000195321"/>
    </source>
</evidence>
<dbReference type="PRINTS" id="PR01272">
    <property type="entry name" value="ACUCPROTEIN"/>
</dbReference>
<dbReference type="GO" id="GO:0004407">
    <property type="term" value="F:histone deacetylase activity"/>
    <property type="evidence" value="ECO:0007669"/>
    <property type="project" value="TreeGrafter"/>
</dbReference>
<gene>
    <name evidence="6" type="ORF">BW425_24795</name>
</gene>
<dbReference type="InterPro" id="IPR023801">
    <property type="entry name" value="His_deacetylse_dom"/>
</dbReference>
<feature type="domain" description="Histone deacetylase" evidence="5">
    <location>
        <begin position="20"/>
        <end position="315"/>
    </location>
</feature>
<evidence type="ECO:0000256" key="1">
    <source>
        <dbReference type="ARBA" id="ARBA00005101"/>
    </source>
</evidence>
<dbReference type="EMBL" id="MWPX01000054">
    <property type="protein sequence ID" value="OUM46235.1"/>
    <property type="molecule type" value="Genomic_DNA"/>
</dbReference>
<evidence type="ECO:0000259" key="5">
    <source>
        <dbReference type="Pfam" id="PF00850"/>
    </source>
</evidence>
<evidence type="ECO:0000256" key="2">
    <source>
        <dbReference type="ARBA" id="ARBA00005947"/>
    </source>
</evidence>
<evidence type="ECO:0000256" key="4">
    <source>
        <dbReference type="ARBA" id="ARBA00022627"/>
    </source>
</evidence>
<dbReference type="InterPro" id="IPR000286">
    <property type="entry name" value="HDACs"/>
</dbReference>
<dbReference type="PRINTS" id="PR01270">
    <property type="entry name" value="HDASUPER"/>
</dbReference>
<dbReference type="InterPro" id="IPR003085">
    <property type="entry name" value="AcuC"/>
</dbReference>
<dbReference type="InterPro" id="IPR023696">
    <property type="entry name" value="Ureohydrolase_dom_sf"/>
</dbReference>
<dbReference type="RefSeq" id="WP_018764514.1">
    <property type="nucleotide sequence ID" value="NZ_CP189809.1"/>
</dbReference>
<dbReference type="SUPFAM" id="SSF52768">
    <property type="entry name" value="Arginase/deacetylase"/>
    <property type="match status" value="1"/>
</dbReference>
<proteinExistence type="inferred from homology"/>
<dbReference type="Gene3D" id="3.40.800.20">
    <property type="entry name" value="Histone deacetylase domain"/>
    <property type="match status" value="1"/>
</dbReference>
<organism evidence="6 7">
    <name type="scientific">Bacillus pseudomycoides</name>
    <dbReference type="NCBI Taxonomy" id="64104"/>
    <lineage>
        <taxon>Bacteria</taxon>
        <taxon>Bacillati</taxon>
        <taxon>Bacillota</taxon>
        <taxon>Bacilli</taxon>
        <taxon>Bacillales</taxon>
        <taxon>Bacillaceae</taxon>
        <taxon>Bacillus</taxon>
        <taxon>Bacillus cereus group</taxon>
    </lineage>
</organism>
<evidence type="ECO:0000313" key="6">
    <source>
        <dbReference type="EMBL" id="OUM46235.1"/>
    </source>
</evidence>
<name>A0A1Y3M722_9BACI</name>
<sequence>MKSAFIYSDDFRGYSFSPEHPFNQLRVTLTYDLLEKSGLIHPSQVIPPRMATDEEIAFIHTEEYINAVKRAGEGKLERSIAMSYGLGTEDTPMFPNMHEASALLVGGTLTAVDAVLSGQVKHALNLGGGLHHGFRGKASGFCIYNDSSIAIKYMQKKYGLRVLYIDTDAHHGDGVQWSFYDDPNVCTISLHETGRYLFPGTGAVNERGQGVGYSYSFNVPLDAFTEDESFLQSYRTVVKEVAAYFKPDIILTQNGADAHYYDPLTHLCATMQIYREIPKLAHEIANEYCDGRWIAVGGGGYDIWRVVPRAWALIWLEMNNIQNISGYLPPEWIEAWKGQAPIELPLTWEDPNNMYSPIPRKPEIEEKNALTVAKSLEIIRNNTKKALY</sequence>
<accession>A0A1Y3M722</accession>
<dbReference type="UniPathway" id="UPA00040"/>